<dbReference type="Proteomes" id="UP000064201">
    <property type="component" value="Chromosome"/>
</dbReference>
<dbReference type="UniPathway" id="UPA00392"/>
<dbReference type="InterPro" id="IPR017896">
    <property type="entry name" value="4Fe4S_Fe-S-bd"/>
</dbReference>
<evidence type="ECO:0000256" key="1">
    <source>
        <dbReference type="ARBA" id="ARBA00022485"/>
    </source>
</evidence>
<dbReference type="GO" id="GO:0008616">
    <property type="term" value="P:tRNA queuosine(34) biosynthetic process"/>
    <property type="evidence" value="ECO:0007669"/>
    <property type="project" value="UniProtKB-UniRule"/>
</dbReference>
<dbReference type="Pfam" id="PF08331">
    <property type="entry name" value="QueG_DUF1730"/>
    <property type="match status" value="1"/>
</dbReference>
<feature type="region of interest" description="Disordered" evidence="10">
    <location>
        <begin position="366"/>
        <end position="389"/>
    </location>
</feature>
<dbReference type="GO" id="GO:0051539">
    <property type="term" value="F:4 iron, 4 sulfur cluster binding"/>
    <property type="evidence" value="ECO:0007669"/>
    <property type="project" value="UniProtKB-KW"/>
</dbReference>
<feature type="binding site" evidence="9">
    <location>
        <position position="214"/>
    </location>
    <ligand>
        <name>[4Fe-4S] cluster</name>
        <dbReference type="ChEBI" id="CHEBI:49883"/>
        <label>1</label>
    </ligand>
</feature>
<keyword evidence="3 9" id="KW-0819">tRNA processing</keyword>
<feature type="compositionally biased region" description="Polar residues" evidence="10">
    <location>
        <begin position="375"/>
        <end position="389"/>
    </location>
</feature>
<feature type="domain" description="4Fe-4S ferredoxin-type" evidence="11">
    <location>
        <begin position="199"/>
        <end position="231"/>
    </location>
</feature>
<comment type="subunit">
    <text evidence="9">Monomer.</text>
</comment>
<dbReference type="Pfam" id="PF13484">
    <property type="entry name" value="Fer4_16"/>
    <property type="match status" value="1"/>
</dbReference>
<evidence type="ECO:0000256" key="2">
    <source>
        <dbReference type="ARBA" id="ARBA00022490"/>
    </source>
</evidence>
<feature type="binding site" evidence="9">
    <location>
        <position position="221"/>
    </location>
    <ligand>
        <name>[4Fe-4S] cluster</name>
        <dbReference type="ChEBI" id="CHEBI:49883"/>
        <label>2</label>
    </ligand>
</feature>
<accession>A0A0G3G3Y1</accession>
<feature type="binding site" evidence="9">
    <location>
        <position position="192"/>
    </location>
    <ligand>
        <name>cob(II)alamin</name>
        <dbReference type="ChEBI" id="CHEBI:16304"/>
    </ligand>
</feature>
<sequence length="389" mass="43404">MIHAITSVAEAEIVPQRLDPRQSAELAERIRDWGRELGFQAVRIAPAEVPEADRRHLDDWLAQGSHGDMDWMADRAPLRHAPDALVPGVQRIISVRMDYFPPATRRPAIQLAERDHAYVSRYALGRDYHKLLRKRLTTLARRIEAEVGPFGYRAFTDSAPILEKALAARAGLGWIGKNTNLLARESGSWFFLGELFTDLPLPLDEPVDEHCGQCTACLDVCPTRAFRGPYDLDARRCISYLTIELKGAIPEDLRPLIGNRIYGCDDCQLVCPWNRFAEVTAEPDFIARHGLDSASLIELFAWDEATFLARTEGMAIRRIGHAQWLRNLAVALGNGPATPEADAALAARAEHPSELVREHAAWAREQLRNPPHSAPLSTENLSRLTQAPG</sequence>
<dbReference type="GO" id="GO:0046872">
    <property type="term" value="F:metal ion binding"/>
    <property type="evidence" value="ECO:0007669"/>
    <property type="project" value="UniProtKB-KW"/>
</dbReference>
<dbReference type="GO" id="GO:0031419">
    <property type="term" value="F:cobalamin binding"/>
    <property type="evidence" value="ECO:0007669"/>
    <property type="project" value="UniProtKB-KW"/>
</dbReference>
<evidence type="ECO:0000256" key="4">
    <source>
        <dbReference type="ARBA" id="ARBA00022723"/>
    </source>
</evidence>
<dbReference type="InterPro" id="IPR013542">
    <property type="entry name" value="QueG_DUF1730"/>
</dbReference>
<dbReference type="STRING" id="106634.TVD_11470"/>
<evidence type="ECO:0000256" key="9">
    <source>
        <dbReference type="HAMAP-Rule" id="MF_00916"/>
    </source>
</evidence>
<keyword evidence="5 9" id="KW-0671">Queuosine biosynthesis</keyword>
<feature type="binding site" evidence="9">
    <location>
        <position position="79"/>
    </location>
    <ligand>
        <name>cob(II)alamin</name>
        <dbReference type="ChEBI" id="CHEBI:16304"/>
    </ligand>
</feature>
<feature type="binding site" evidence="9">
    <location>
        <position position="239"/>
    </location>
    <ligand>
        <name>cob(II)alamin</name>
        <dbReference type="ChEBI" id="CHEBI:16304"/>
    </ligand>
</feature>
<evidence type="ECO:0000256" key="5">
    <source>
        <dbReference type="ARBA" id="ARBA00022785"/>
    </source>
</evidence>
<feature type="active site" description="Proton donor" evidence="9">
    <location>
        <position position="157"/>
    </location>
</feature>
<dbReference type="PROSITE" id="PS51379">
    <property type="entry name" value="4FE4S_FER_2"/>
    <property type="match status" value="1"/>
</dbReference>
<dbReference type="RefSeq" id="WP_047251639.1">
    <property type="nucleotide sequence ID" value="NZ_CP011367.1"/>
</dbReference>
<dbReference type="Gene3D" id="3.30.70.20">
    <property type="match status" value="1"/>
</dbReference>
<keyword evidence="1 9" id="KW-0004">4Fe-4S</keyword>
<feature type="binding site" evidence="9">
    <location>
        <begin position="264"/>
        <end position="265"/>
    </location>
    <ligand>
        <name>cob(II)alamin</name>
        <dbReference type="ChEBI" id="CHEBI:16304"/>
    </ligand>
</feature>
<evidence type="ECO:0000256" key="6">
    <source>
        <dbReference type="ARBA" id="ARBA00023002"/>
    </source>
</evidence>
<keyword evidence="2 9" id="KW-0963">Cytoplasm</keyword>
<keyword evidence="6 9" id="KW-0560">Oxidoreductase</keyword>
<feature type="binding site" evidence="9">
    <location>
        <position position="157"/>
    </location>
    <ligand>
        <name>cob(II)alamin</name>
        <dbReference type="ChEBI" id="CHEBI:16304"/>
    </ligand>
</feature>
<feature type="binding site" evidence="9">
    <location>
        <position position="237"/>
    </location>
    <ligand>
        <name>[4Fe-4S] cluster</name>
        <dbReference type="ChEBI" id="CHEBI:49883"/>
        <label>2</label>
    </ligand>
</feature>
<dbReference type="EMBL" id="CP011367">
    <property type="protein sequence ID" value="AKJ95933.1"/>
    <property type="molecule type" value="Genomic_DNA"/>
</dbReference>
<dbReference type="KEGG" id="tvr:TVD_11470"/>
<feature type="binding site" evidence="9">
    <location>
        <position position="246"/>
    </location>
    <ligand>
        <name>tRNA</name>
        <dbReference type="ChEBI" id="CHEBI:17843"/>
    </ligand>
</feature>
<gene>
    <name evidence="9" type="primary">queG</name>
    <name evidence="12" type="ORF">TVD_11470</name>
</gene>
<comment type="pathway">
    <text evidence="9">tRNA modification; tRNA-queuosine biosynthesis.</text>
</comment>
<evidence type="ECO:0000313" key="12">
    <source>
        <dbReference type="EMBL" id="AKJ95933.1"/>
    </source>
</evidence>
<keyword evidence="9" id="KW-0846">Cobalamin</keyword>
<comment type="cofactor">
    <cofactor evidence="9">
        <name>cob(II)alamin</name>
        <dbReference type="ChEBI" id="CHEBI:16304"/>
    </cofactor>
</comment>
<dbReference type="NCBIfam" id="TIGR00276">
    <property type="entry name" value="tRNA epoxyqueuosine(34) reductase QueG"/>
    <property type="match status" value="1"/>
</dbReference>
<dbReference type="HAMAP" id="MF_00916">
    <property type="entry name" value="QueG"/>
    <property type="match status" value="1"/>
</dbReference>
<dbReference type="SUPFAM" id="SSF46548">
    <property type="entry name" value="alpha-helical ferredoxin"/>
    <property type="match status" value="1"/>
</dbReference>
<dbReference type="PROSITE" id="PS00198">
    <property type="entry name" value="4FE4S_FER_1"/>
    <property type="match status" value="1"/>
</dbReference>
<protein>
    <recommendedName>
        <fullName evidence="9">Epoxyqueuosine reductase</fullName>
        <ecNumber evidence="9">1.17.99.6</ecNumber>
    </recommendedName>
    <alternativeName>
        <fullName evidence="9">Queuosine biosynthesis protein QueG</fullName>
    </alternativeName>
</protein>
<feature type="binding site" evidence="9">
    <location>
        <position position="264"/>
    </location>
    <ligand>
        <name>[4Fe-4S] cluster</name>
        <dbReference type="ChEBI" id="CHEBI:49883"/>
        <label>2</label>
    </ligand>
</feature>
<keyword evidence="7 9" id="KW-0408">Iron</keyword>
<dbReference type="InterPro" id="IPR017900">
    <property type="entry name" value="4Fe4S_Fe_S_CS"/>
</dbReference>
<comment type="cofactor">
    <cofactor evidence="9">
        <name>[4Fe-4S] cluster</name>
        <dbReference type="ChEBI" id="CHEBI:49883"/>
    </cofactor>
    <text evidence="9">Binds 2 [4Fe-4S] clusters per monomer.</text>
</comment>
<dbReference type="PANTHER" id="PTHR30002:SF4">
    <property type="entry name" value="EPOXYQUEUOSINE REDUCTASE"/>
    <property type="match status" value="1"/>
</dbReference>
<keyword evidence="4 9" id="KW-0479">Metal-binding</keyword>
<dbReference type="GO" id="GO:0052693">
    <property type="term" value="F:epoxyqueuosine reductase activity"/>
    <property type="evidence" value="ECO:0007669"/>
    <property type="project" value="UniProtKB-UniRule"/>
</dbReference>
<dbReference type="FunFam" id="3.30.70.20:FF:000017">
    <property type="entry name" value="Epoxyqueuosine reductase"/>
    <property type="match status" value="1"/>
</dbReference>
<comment type="caution">
    <text evidence="9">Lacks conserved residue(s) required for the propagation of feature annotation.</text>
</comment>
<evidence type="ECO:0000256" key="8">
    <source>
        <dbReference type="ARBA" id="ARBA00023014"/>
    </source>
</evidence>
<dbReference type="EC" id="1.17.99.6" evidence="9"/>
<evidence type="ECO:0000256" key="3">
    <source>
        <dbReference type="ARBA" id="ARBA00022694"/>
    </source>
</evidence>
<reference evidence="12 13" key="1">
    <citation type="submission" date="2015-04" db="EMBL/GenBank/DDBJ databases">
        <title>Complete Sequence for the Genome of the Thioalkalivibrio versutus D301.</title>
        <authorList>
            <person name="Mu T."/>
            <person name="Zhou J."/>
            <person name="Xu X."/>
        </authorList>
    </citation>
    <scope>NUCLEOTIDE SEQUENCE [LARGE SCALE GENOMIC DNA]</scope>
    <source>
        <strain evidence="12 13">D301</strain>
    </source>
</reference>
<evidence type="ECO:0000259" key="11">
    <source>
        <dbReference type="PROSITE" id="PS51379"/>
    </source>
</evidence>
<feature type="binding site" evidence="9">
    <location>
        <position position="217"/>
    </location>
    <ligand>
        <name>[4Fe-4S] cluster</name>
        <dbReference type="ChEBI" id="CHEBI:49883"/>
        <label>1</label>
    </ligand>
</feature>
<comment type="subcellular location">
    <subcellularLocation>
        <location evidence="9">Cytoplasm</location>
    </subcellularLocation>
</comment>
<comment type="catalytic activity">
    <reaction evidence="9">
        <text>epoxyqueuosine(34) in tRNA + AH2 = queuosine(34) in tRNA + A + H2O</text>
        <dbReference type="Rhea" id="RHEA:32159"/>
        <dbReference type="Rhea" id="RHEA-COMP:18571"/>
        <dbReference type="Rhea" id="RHEA-COMP:18582"/>
        <dbReference type="ChEBI" id="CHEBI:13193"/>
        <dbReference type="ChEBI" id="CHEBI:15377"/>
        <dbReference type="ChEBI" id="CHEBI:17499"/>
        <dbReference type="ChEBI" id="CHEBI:194431"/>
        <dbReference type="ChEBI" id="CHEBI:194443"/>
        <dbReference type="EC" id="1.17.99.6"/>
    </reaction>
</comment>
<evidence type="ECO:0000313" key="13">
    <source>
        <dbReference type="Proteomes" id="UP000064201"/>
    </source>
</evidence>
<evidence type="ECO:0000256" key="10">
    <source>
        <dbReference type="SAM" id="MobiDB-lite"/>
    </source>
</evidence>
<dbReference type="OrthoDB" id="9784571at2"/>
<feature type="binding site" evidence="9">
    <location>
        <position position="181"/>
    </location>
    <ligand>
        <name>cob(II)alamin</name>
        <dbReference type="ChEBI" id="CHEBI:16304"/>
    </ligand>
</feature>
<dbReference type="GO" id="GO:0005737">
    <property type="term" value="C:cytoplasm"/>
    <property type="evidence" value="ECO:0007669"/>
    <property type="project" value="UniProtKB-SubCell"/>
</dbReference>
<feature type="binding site" evidence="9">
    <location>
        <position position="211"/>
    </location>
    <ligand>
        <name>[4Fe-4S] cluster</name>
        <dbReference type="ChEBI" id="CHEBI:49883"/>
        <label>1</label>
    </ligand>
</feature>
<keyword evidence="9" id="KW-0170">Cobalt</keyword>
<name>A0A0G3G3Y1_9GAMM</name>
<comment type="function">
    <text evidence="9">Catalyzes the conversion of epoxyqueuosine (oQ) to queuosine (Q), which is a hypermodified base found in the wobble positions of tRNA(Asp), tRNA(Asn), tRNA(His) and tRNA(Tyr).</text>
</comment>
<feature type="binding site" evidence="9">
    <location>
        <position position="271"/>
    </location>
    <ligand>
        <name>[4Fe-4S] cluster</name>
        <dbReference type="ChEBI" id="CHEBI:49883"/>
        <label>1</label>
    </ligand>
</feature>
<proteinExistence type="inferred from homology"/>
<dbReference type="PANTHER" id="PTHR30002">
    <property type="entry name" value="EPOXYQUEUOSINE REDUCTASE"/>
    <property type="match status" value="1"/>
</dbReference>
<keyword evidence="13" id="KW-1185">Reference proteome</keyword>
<feature type="binding site" evidence="9">
    <location>
        <position position="267"/>
    </location>
    <ligand>
        <name>[4Fe-4S] cluster</name>
        <dbReference type="ChEBI" id="CHEBI:49883"/>
        <label>2</label>
    </ligand>
</feature>
<keyword evidence="8 9" id="KW-0411">Iron-sulfur</keyword>
<dbReference type="AlphaFoldDB" id="A0A0G3G3Y1"/>
<evidence type="ECO:0000256" key="7">
    <source>
        <dbReference type="ARBA" id="ARBA00023004"/>
    </source>
</evidence>
<dbReference type="InterPro" id="IPR004453">
    <property type="entry name" value="QueG"/>
</dbReference>
<dbReference type="PATRIC" id="fig|106634.4.peg.2341"/>
<organism evidence="12 13">
    <name type="scientific">Thioalkalivibrio versutus</name>
    <dbReference type="NCBI Taxonomy" id="106634"/>
    <lineage>
        <taxon>Bacteria</taxon>
        <taxon>Pseudomonadati</taxon>
        <taxon>Pseudomonadota</taxon>
        <taxon>Gammaproteobacteria</taxon>
        <taxon>Chromatiales</taxon>
        <taxon>Ectothiorhodospiraceae</taxon>
        <taxon>Thioalkalivibrio</taxon>
    </lineage>
</organism>
<comment type="similarity">
    <text evidence="9">Belongs to the QueG family.</text>
</comment>
<feature type="binding site" evidence="9">
    <location>
        <position position="178"/>
    </location>
    <ligand>
        <name>cob(II)alamin</name>
        <dbReference type="ChEBI" id="CHEBI:16304"/>
    </ligand>
</feature>